<evidence type="ECO:0000256" key="1">
    <source>
        <dbReference type="SAM" id="MobiDB-lite"/>
    </source>
</evidence>
<comment type="caution">
    <text evidence="2">The sequence shown here is derived from an EMBL/GenBank/DDBJ whole genome shotgun (WGS) entry which is preliminary data.</text>
</comment>
<dbReference type="Proteomes" id="UP000487882">
    <property type="component" value="Unassembled WGS sequence"/>
</dbReference>
<name>A0A7K1J6B8_9BIFI</name>
<dbReference type="AlphaFoldDB" id="A0A7K1J6B8"/>
<dbReference type="Gene3D" id="3.40.50.2300">
    <property type="match status" value="3"/>
</dbReference>
<sequence>MRIDGIISMNDFVASGAIKALKSMGYTGSSMDVNPSITIFDVVGNIAGRKALTKQRVPDPAKTSDSDDADEQGESQETQAKSTQWPIITGFGAYVTDVPNIVDGLQWMTGLVDIRTNAQSIAQLCQVLNNKGKLSSVKEVKTTEEYGSKVPTLHLTLLAVSAANLKAALIDPGYISLADANM</sequence>
<dbReference type="EMBL" id="WNLP01000008">
    <property type="protein sequence ID" value="MUH60214.1"/>
    <property type="molecule type" value="Genomic_DNA"/>
</dbReference>
<evidence type="ECO:0000313" key="2">
    <source>
        <dbReference type="EMBL" id="MUH60214.1"/>
    </source>
</evidence>
<feature type="compositionally biased region" description="Basic and acidic residues" evidence="1">
    <location>
        <begin position="56"/>
        <end position="65"/>
    </location>
</feature>
<proteinExistence type="predicted"/>
<feature type="region of interest" description="Disordered" evidence="1">
    <location>
        <begin position="53"/>
        <end position="82"/>
    </location>
</feature>
<organism evidence="2 3">
    <name type="scientific">Bifidobacterium canis</name>
    <dbReference type="NCBI Taxonomy" id="2610880"/>
    <lineage>
        <taxon>Bacteria</taxon>
        <taxon>Bacillati</taxon>
        <taxon>Actinomycetota</taxon>
        <taxon>Actinomycetes</taxon>
        <taxon>Bifidobacteriales</taxon>
        <taxon>Bifidobacteriaceae</taxon>
        <taxon>Bifidobacterium</taxon>
    </lineage>
</organism>
<reference evidence="2 3" key="1">
    <citation type="submission" date="2019-09" db="EMBL/GenBank/DDBJ databases">
        <title>Bifidobacterium canis sp. nov., isolated from the digestive tract of German Shepherd dog puppy.</title>
        <authorList>
            <person name="Bunesova V."/>
        </authorList>
    </citation>
    <scope>NUCLEOTIDE SEQUENCE [LARGE SCALE GENOMIC DNA]</scope>
    <source>
        <strain evidence="2 3">GSD1FS</strain>
    </source>
</reference>
<accession>A0A7K1J6B8</accession>
<dbReference type="RefSeq" id="WP_246166073.1">
    <property type="nucleotide sequence ID" value="NZ_WNLP01000008.1"/>
</dbReference>
<keyword evidence="3" id="KW-1185">Reference proteome</keyword>
<gene>
    <name evidence="2" type="ORF">GSD1FS_1573</name>
</gene>
<evidence type="ECO:0000313" key="3">
    <source>
        <dbReference type="Proteomes" id="UP000487882"/>
    </source>
</evidence>
<protein>
    <submittedName>
        <fullName evidence="2">ABC transporter substrate-binding protein</fullName>
    </submittedName>
</protein>